<feature type="transmembrane region" description="Helical" evidence="6">
    <location>
        <begin position="310"/>
        <end position="331"/>
    </location>
</feature>
<dbReference type="Pfam" id="PF07690">
    <property type="entry name" value="MFS_1"/>
    <property type="match status" value="1"/>
</dbReference>
<feature type="transmembrane region" description="Helical" evidence="6">
    <location>
        <begin position="218"/>
        <end position="240"/>
    </location>
</feature>
<name>A0A6J6DM18_9ZZZZ</name>
<evidence type="ECO:0000313" key="8">
    <source>
        <dbReference type="EMBL" id="CAB4565190.1"/>
    </source>
</evidence>
<dbReference type="SUPFAM" id="SSF103473">
    <property type="entry name" value="MFS general substrate transporter"/>
    <property type="match status" value="1"/>
</dbReference>
<evidence type="ECO:0000256" key="5">
    <source>
        <dbReference type="ARBA" id="ARBA00023136"/>
    </source>
</evidence>
<feature type="transmembrane region" description="Helical" evidence="6">
    <location>
        <begin position="285"/>
        <end position="304"/>
    </location>
</feature>
<dbReference type="EMBL" id="CAEZTS010000003">
    <property type="protein sequence ID" value="CAB4565190.1"/>
    <property type="molecule type" value="Genomic_DNA"/>
</dbReference>
<feature type="transmembrane region" description="Helical" evidence="6">
    <location>
        <begin position="145"/>
        <end position="169"/>
    </location>
</feature>
<feature type="transmembrane region" description="Helical" evidence="6">
    <location>
        <begin position="175"/>
        <end position="197"/>
    </location>
</feature>
<dbReference type="InterPro" id="IPR011701">
    <property type="entry name" value="MFS"/>
</dbReference>
<dbReference type="PANTHER" id="PTHR43124">
    <property type="entry name" value="PURINE EFFLUX PUMP PBUE"/>
    <property type="match status" value="1"/>
</dbReference>
<organism evidence="8">
    <name type="scientific">freshwater metagenome</name>
    <dbReference type="NCBI Taxonomy" id="449393"/>
    <lineage>
        <taxon>unclassified sequences</taxon>
        <taxon>metagenomes</taxon>
        <taxon>ecological metagenomes</taxon>
    </lineage>
</organism>
<dbReference type="InterPro" id="IPR036259">
    <property type="entry name" value="MFS_trans_sf"/>
</dbReference>
<evidence type="ECO:0000256" key="4">
    <source>
        <dbReference type="ARBA" id="ARBA00022989"/>
    </source>
</evidence>
<comment type="subcellular location">
    <subcellularLocation>
        <location evidence="1">Cell membrane</location>
        <topology evidence="1">Multi-pass membrane protein</topology>
    </subcellularLocation>
</comment>
<feature type="transmembrane region" description="Helical" evidence="6">
    <location>
        <begin position="370"/>
        <end position="391"/>
    </location>
</feature>
<keyword evidence="3 6" id="KW-0812">Transmembrane</keyword>
<feature type="domain" description="Major facilitator superfamily (MFS) profile" evidence="7">
    <location>
        <begin position="1"/>
        <end position="395"/>
    </location>
</feature>
<dbReference type="GO" id="GO:0022857">
    <property type="term" value="F:transmembrane transporter activity"/>
    <property type="evidence" value="ECO:0007669"/>
    <property type="project" value="InterPro"/>
</dbReference>
<evidence type="ECO:0000256" key="6">
    <source>
        <dbReference type="SAM" id="Phobius"/>
    </source>
</evidence>
<evidence type="ECO:0000259" key="7">
    <source>
        <dbReference type="PROSITE" id="PS50850"/>
    </source>
</evidence>
<protein>
    <submittedName>
        <fullName evidence="8">Unannotated protein</fullName>
    </submittedName>
</protein>
<dbReference type="Gene3D" id="1.20.1250.20">
    <property type="entry name" value="MFS general substrate transporter like domains"/>
    <property type="match status" value="1"/>
</dbReference>
<accession>A0A6J6DM18</accession>
<feature type="transmembrane region" description="Helical" evidence="6">
    <location>
        <begin position="252"/>
        <end position="273"/>
    </location>
</feature>
<feature type="transmembrane region" description="Helical" evidence="6">
    <location>
        <begin position="110"/>
        <end position="133"/>
    </location>
</feature>
<dbReference type="AlphaFoldDB" id="A0A6J6DM18"/>
<evidence type="ECO:0000256" key="3">
    <source>
        <dbReference type="ARBA" id="ARBA00022692"/>
    </source>
</evidence>
<dbReference type="PANTHER" id="PTHR43124:SF3">
    <property type="entry name" value="CHLORAMPHENICOL EFFLUX PUMP RV0191"/>
    <property type="match status" value="1"/>
</dbReference>
<dbReference type="InterPro" id="IPR020846">
    <property type="entry name" value="MFS_dom"/>
</dbReference>
<keyword evidence="4 6" id="KW-1133">Transmembrane helix</keyword>
<dbReference type="InterPro" id="IPR050189">
    <property type="entry name" value="MFS_Efflux_Transporters"/>
</dbReference>
<evidence type="ECO:0000256" key="1">
    <source>
        <dbReference type="ARBA" id="ARBA00004651"/>
    </source>
</evidence>
<dbReference type="PROSITE" id="PS50850">
    <property type="entry name" value="MFS"/>
    <property type="match status" value="1"/>
</dbReference>
<feature type="transmembrane region" description="Helical" evidence="6">
    <location>
        <begin position="86"/>
        <end position="104"/>
    </location>
</feature>
<evidence type="ECO:0000256" key="2">
    <source>
        <dbReference type="ARBA" id="ARBA00022475"/>
    </source>
</evidence>
<reference evidence="8" key="1">
    <citation type="submission" date="2020-05" db="EMBL/GenBank/DDBJ databases">
        <authorList>
            <person name="Chiriac C."/>
            <person name="Salcher M."/>
            <person name="Ghai R."/>
            <person name="Kavagutti S V."/>
        </authorList>
    </citation>
    <scope>NUCLEOTIDE SEQUENCE</scope>
</reference>
<proteinExistence type="predicted"/>
<keyword evidence="2" id="KW-1003">Cell membrane</keyword>
<keyword evidence="5 6" id="KW-0472">Membrane</keyword>
<dbReference type="GO" id="GO:0005886">
    <property type="term" value="C:plasma membrane"/>
    <property type="evidence" value="ECO:0007669"/>
    <property type="project" value="UniProtKB-SubCell"/>
</dbReference>
<sequence length="397" mass="41809">MLKTRLVDRFLDDSYSAETRRHVLPLTTARLTANACFRFAPPFLASISDDFGISLTRLGVALMITELAMGASPLLGSFVDRMHRRTAMAGGLLGISAAAVVAAASPNMWVFVVGILLISVSKFFFDIGLSAWVNDHVDYERRGRVIGITETSWALGLLVGVTVMGLVASQTSWRWGYAVGAGAVGIMAVVIGSRLDPHDVAGSVRERDAIAAAMPRRGYLVFSAMFFLMASSQAMFVTFGSWLEDEFGFTEAGIAAVAFGLGAFELLASVTSARRTDVWGKERSAIAGALLIVPSGLLLAALHTQQVPGLVMLGLFLLGFEFAIVSLLPLAANLIPEAPGRGLGIVLAGGMLGRASMSVVATAAYDRFGIDVPAVVGAVMALGMIASLAAFSRGIRS</sequence>
<feature type="transmembrane region" description="Helical" evidence="6">
    <location>
        <begin position="343"/>
        <end position="364"/>
    </location>
</feature>
<gene>
    <name evidence="8" type="ORF">UFOPK1722_00043</name>
</gene>